<keyword evidence="2" id="KW-0732">Signal</keyword>
<dbReference type="SUPFAM" id="SSF82171">
    <property type="entry name" value="DPP6 N-terminal domain-like"/>
    <property type="match status" value="1"/>
</dbReference>
<feature type="chain" id="PRO_5012490276" description="Biopolymer transporter Tol" evidence="2">
    <location>
        <begin position="22"/>
        <end position="327"/>
    </location>
</feature>
<sequence>MRFAGFATFVAAMATAVIAHADDNDHFRSRITLFDVASGKTTVLFTDDTVWEAPNWAPDGQSLLANSQGVLYRIPVAGPDAGHPKAISMGDLRCNNDKAYTRIGDKIAASCGVGSMRDSFVYVVGKDGVARTGEARRMTPATPSYFHGWSPDGQWLSFVAKRDGAQTYNLYRVPVDGPVDGSAEQRLTNIAASDDGPDYSPDGRWIYINSDRQGGWDIWRLPADGAGPKESRAQRVTHDALEDWFPHPSPDGRHLLMLSFPAGTRTHDGRIPGVQLRLMDLPGDGAPKADAPIRSLLTFFGGQGSLNVNSWSPDSQRFAFVSYEPLP</sequence>
<gene>
    <name evidence="3" type="ORF">Y958_21425</name>
</gene>
<reference evidence="3 4" key="1">
    <citation type="submission" date="2017-06" db="EMBL/GenBank/DDBJ databases">
        <title>Complete genome sequence of Nitrospirillum amazonense strain CBAmC, an endophytic nitrogen-fixing and plant growth-promoting bacterium, isolated from sugarcane.</title>
        <authorList>
            <person name="Schwab S."/>
            <person name="dos Santos Teixeira K.R."/>
            <person name="Simoes Araujo J.L."/>
            <person name="Soares Vidal M."/>
            <person name="Borges de Freitas H.R."/>
            <person name="Rivello Crivelaro A.L."/>
            <person name="Bueno de Camargo Nunes A."/>
            <person name="dos Santos C.M."/>
            <person name="Palmeira da Silva Rosa D."/>
            <person name="da Silva Padilha D."/>
            <person name="da Silva E."/>
            <person name="Araujo Terra L."/>
            <person name="Soares Mendes V."/>
            <person name="Farinelli L."/>
            <person name="Magalhaes Cruz L."/>
            <person name="Baldani J.I."/>
        </authorList>
    </citation>
    <scope>NUCLEOTIDE SEQUENCE [LARGE SCALE GENOMIC DNA]</scope>
    <source>
        <strain evidence="3 4">CBAmC</strain>
    </source>
</reference>
<dbReference type="PANTHER" id="PTHR36842">
    <property type="entry name" value="PROTEIN TOLB HOMOLOG"/>
    <property type="match status" value="1"/>
</dbReference>
<evidence type="ECO:0000256" key="2">
    <source>
        <dbReference type="SAM" id="SignalP"/>
    </source>
</evidence>
<dbReference type="InterPro" id="IPR011659">
    <property type="entry name" value="WD40"/>
</dbReference>
<dbReference type="InterPro" id="IPR011042">
    <property type="entry name" value="6-blade_b-propeller_TolB-like"/>
</dbReference>
<accession>A0A248JXC7</accession>
<evidence type="ECO:0000313" key="3">
    <source>
        <dbReference type="EMBL" id="ASG23373.1"/>
    </source>
</evidence>
<organism evidence="3 4">
    <name type="scientific">Nitrospirillum viridazoti CBAmc</name>
    <dbReference type="NCBI Taxonomy" id="1441467"/>
    <lineage>
        <taxon>Bacteria</taxon>
        <taxon>Pseudomonadati</taxon>
        <taxon>Pseudomonadota</taxon>
        <taxon>Alphaproteobacteria</taxon>
        <taxon>Rhodospirillales</taxon>
        <taxon>Azospirillaceae</taxon>
        <taxon>Nitrospirillum</taxon>
        <taxon>Nitrospirillum viridazoti</taxon>
    </lineage>
</organism>
<dbReference type="AlphaFoldDB" id="A0A248JXC7"/>
<dbReference type="KEGG" id="nao:Y958_21425"/>
<evidence type="ECO:0000256" key="1">
    <source>
        <dbReference type="ARBA" id="ARBA00009820"/>
    </source>
</evidence>
<dbReference type="Pfam" id="PF07676">
    <property type="entry name" value="PD40"/>
    <property type="match status" value="3"/>
</dbReference>
<dbReference type="Gene3D" id="2.120.10.30">
    <property type="entry name" value="TolB, C-terminal domain"/>
    <property type="match status" value="1"/>
</dbReference>
<dbReference type="PANTHER" id="PTHR36842:SF1">
    <property type="entry name" value="PROTEIN TOLB"/>
    <property type="match status" value="1"/>
</dbReference>
<proteinExistence type="inferred from homology"/>
<dbReference type="RefSeq" id="WP_088873872.1">
    <property type="nucleotide sequence ID" value="NZ_CP022111.1"/>
</dbReference>
<name>A0A248JXC7_9PROT</name>
<evidence type="ECO:0000313" key="4">
    <source>
        <dbReference type="Proteomes" id="UP000197153"/>
    </source>
</evidence>
<comment type="similarity">
    <text evidence="1">Belongs to the TolB family.</text>
</comment>
<keyword evidence="4" id="KW-1185">Reference proteome</keyword>
<feature type="signal peptide" evidence="2">
    <location>
        <begin position="1"/>
        <end position="21"/>
    </location>
</feature>
<dbReference type="Proteomes" id="UP000197153">
    <property type="component" value="Chromosome 2"/>
</dbReference>
<dbReference type="EMBL" id="CP022111">
    <property type="protein sequence ID" value="ASG23373.1"/>
    <property type="molecule type" value="Genomic_DNA"/>
</dbReference>
<evidence type="ECO:0008006" key="5">
    <source>
        <dbReference type="Google" id="ProtNLM"/>
    </source>
</evidence>
<protein>
    <recommendedName>
        <fullName evidence="5">Biopolymer transporter Tol</fullName>
    </recommendedName>
</protein>